<dbReference type="InterPro" id="IPR013783">
    <property type="entry name" value="Ig-like_fold"/>
</dbReference>
<keyword evidence="8" id="KW-1185">Reference proteome</keyword>
<dbReference type="Proteomes" id="UP000295070">
    <property type="component" value="Chromosome 20"/>
</dbReference>
<dbReference type="EMBL" id="SCKG01000020">
    <property type="protein sequence ID" value="TDG98466.1"/>
    <property type="molecule type" value="Genomic_DNA"/>
</dbReference>
<keyword evidence="4" id="KW-0472">Membrane</keyword>
<gene>
    <name evidence="7" type="ORF">EPR50_G00200560</name>
</gene>
<comment type="caution">
    <text evidence="3">Lacks conserved residue(s) required for the propagation of feature annotation.</text>
</comment>
<dbReference type="Pfam" id="PF00047">
    <property type="entry name" value="ig"/>
    <property type="match status" value="1"/>
</dbReference>
<reference evidence="7 8" key="1">
    <citation type="submission" date="2019-01" db="EMBL/GenBank/DDBJ databases">
        <title>A chromosome-scale genome assembly of the yellow perch, Perca flavescens.</title>
        <authorList>
            <person name="Feron R."/>
            <person name="Morvezen R."/>
            <person name="Bestin A."/>
            <person name="Haffray P."/>
            <person name="Klopp C."/>
            <person name="Zahm M."/>
            <person name="Cabau C."/>
            <person name="Roques C."/>
            <person name="Donnadieu C."/>
            <person name="Bouchez O."/>
            <person name="Christie M."/>
            <person name="Larson W."/>
            <person name="Guiguen Y."/>
        </authorList>
    </citation>
    <scope>NUCLEOTIDE SEQUENCE [LARGE SCALE GENOMIC DNA]</scope>
    <source>
        <strain evidence="7">YP-PL-M2</strain>
        <tissue evidence="7">Blood</tissue>
    </source>
</reference>
<proteinExistence type="predicted"/>
<evidence type="ECO:0000256" key="2">
    <source>
        <dbReference type="ARBA" id="ARBA00023319"/>
    </source>
</evidence>
<dbReference type="Gene3D" id="3.10.250.10">
    <property type="entry name" value="SRCR-like domain"/>
    <property type="match status" value="1"/>
</dbReference>
<evidence type="ECO:0000313" key="7">
    <source>
        <dbReference type="EMBL" id="TDG98466.1"/>
    </source>
</evidence>
<dbReference type="InterPro" id="IPR036772">
    <property type="entry name" value="SRCR-like_dom_sf"/>
</dbReference>
<keyword evidence="5" id="KW-0732">Signal</keyword>
<dbReference type="Pfam" id="PF00530">
    <property type="entry name" value="SRCR"/>
    <property type="match status" value="1"/>
</dbReference>
<name>A0A484C452_PERFV</name>
<evidence type="ECO:0000256" key="1">
    <source>
        <dbReference type="ARBA" id="ARBA00023157"/>
    </source>
</evidence>
<evidence type="ECO:0000313" key="8">
    <source>
        <dbReference type="Proteomes" id="UP000295070"/>
    </source>
</evidence>
<dbReference type="InterPro" id="IPR013151">
    <property type="entry name" value="Immunoglobulin_dom"/>
</dbReference>
<dbReference type="PROSITE" id="PS50287">
    <property type="entry name" value="SRCR_2"/>
    <property type="match status" value="1"/>
</dbReference>
<comment type="caution">
    <text evidence="7">The sequence shown here is derived from an EMBL/GenBank/DDBJ whole genome shotgun (WGS) entry which is preliminary data.</text>
</comment>
<feature type="domain" description="SRCR" evidence="6">
    <location>
        <begin position="28"/>
        <end position="136"/>
    </location>
</feature>
<dbReference type="InterPro" id="IPR036179">
    <property type="entry name" value="Ig-like_dom_sf"/>
</dbReference>
<keyword evidence="2" id="KW-0393">Immunoglobulin domain</keyword>
<dbReference type="GO" id="GO:0016020">
    <property type="term" value="C:membrane"/>
    <property type="evidence" value="ECO:0007669"/>
    <property type="project" value="InterPro"/>
</dbReference>
<dbReference type="STRING" id="8167.A0A484C452"/>
<evidence type="ECO:0000259" key="6">
    <source>
        <dbReference type="PROSITE" id="PS50287"/>
    </source>
</evidence>
<dbReference type="SMART" id="SM00202">
    <property type="entry name" value="SR"/>
    <property type="match status" value="1"/>
</dbReference>
<accession>A0A484C452</accession>
<dbReference type="SUPFAM" id="SSF56487">
    <property type="entry name" value="SRCR-like"/>
    <property type="match status" value="1"/>
</dbReference>
<dbReference type="AlphaFoldDB" id="A0A484C452"/>
<feature type="disulfide bond" evidence="3">
    <location>
        <begin position="98"/>
        <end position="108"/>
    </location>
</feature>
<feature type="chain" id="PRO_5019746903" description="SRCR domain-containing protein" evidence="5">
    <location>
        <begin position="21"/>
        <end position="304"/>
    </location>
</feature>
<protein>
    <recommendedName>
        <fullName evidence="6">SRCR domain-containing protein</fullName>
    </recommendedName>
</protein>
<evidence type="ECO:0000256" key="5">
    <source>
        <dbReference type="SAM" id="SignalP"/>
    </source>
</evidence>
<keyword evidence="1 3" id="KW-1015">Disulfide bond</keyword>
<dbReference type="SUPFAM" id="SSF48726">
    <property type="entry name" value="Immunoglobulin"/>
    <property type="match status" value="1"/>
</dbReference>
<keyword evidence="4" id="KW-0812">Transmembrane</keyword>
<keyword evidence="4" id="KW-1133">Transmembrane helix</keyword>
<evidence type="ECO:0000256" key="4">
    <source>
        <dbReference type="SAM" id="Phobius"/>
    </source>
</evidence>
<evidence type="ECO:0000256" key="3">
    <source>
        <dbReference type="PROSITE-ProRule" id="PRU00196"/>
    </source>
</evidence>
<sequence>MYHLLLKLLMLCSSGLQAEGEQNSTESFRLVGGESRCAGTLELKQGEWRPVSYITVDYYSDWKLKTAVCKELDCGSAVSVEERKESSDKSVLWIRSECVQSGSVLRDCVVAGSPSSILDITCSDLLLQPNISVSSSMDGVSKAQQQGFQVFRGSTFNISCSIQPQYPGGSFQLTFTSSNSTHNSTQPAVNHSAHFLFPASEPAHQGNYSCVYHLYVFSYNFSSESRLLSLTVSALPCPAPIIIGVVVLLSLTLLLVITALSFYCKASRGQKPDRPRNIVLVYYKRFFSAAEGALTEEEGAQRAE</sequence>
<feature type="transmembrane region" description="Helical" evidence="4">
    <location>
        <begin position="241"/>
        <end position="264"/>
    </location>
</feature>
<organism evidence="7 8">
    <name type="scientific">Perca flavescens</name>
    <name type="common">American yellow perch</name>
    <name type="synonym">Morone flavescens</name>
    <dbReference type="NCBI Taxonomy" id="8167"/>
    <lineage>
        <taxon>Eukaryota</taxon>
        <taxon>Metazoa</taxon>
        <taxon>Chordata</taxon>
        <taxon>Craniata</taxon>
        <taxon>Vertebrata</taxon>
        <taxon>Euteleostomi</taxon>
        <taxon>Actinopterygii</taxon>
        <taxon>Neopterygii</taxon>
        <taxon>Teleostei</taxon>
        <taxon>Neoteleostei</taxon>
        <taxon>Acanthomorphata</taxon>
        <taxon>Eupercaria</taxon>
        <taxon>Perciformes</taxon>
        <taxon>Percoidei</taxon>
        <taxon>Percidae</taxon>
        <taxon>Percinae</taxon>
        <taxon>Perca</taxon>
    </lineage>
</organism>
<dbReference type="InterPro" id="IPR001190">
    <property type="entry name" value="SRCR"/>
</dbReference>
<feature type="signal peptide" evidence="5">
    <location>
        <begin position="1"/>
        <end position="20"/>
    </location>
</feature>
<dbReference type="Gene3D" id="2.60.40.10">
    <property type="entry name" value="Immunoglobulins"/>
    <property type="match status" value="1"/>
</dbReference>